<keyword evidence="8" id="KW-1185">Reference proteome</keyword>
<evidence type="ECO:0000256" key="2">
    <source>
        <dbReference type="ARBA" id="ARBA00022692"/>
    </source>
</evidence>
<proteinExistence type="predicted"/>
<dbReference type="EMBL" id="LAJX01000056">
    <property type="protein sequence ID" value="KJV07159.1"/>
    <property type="molecule type" value="Genomic_DNA"/>
</dbReference>
<name>A0A0F3INL2_9GAMM</name>
<dbReference type="InterPro" id="IPR027417">
    <property type="entry name" value="P-loop_NTPase"/>
</dbReference>
<dbReference type="InterPro" id="IPR039421">
    <property type="entry name" value="Type_1_exporter"/>
</dbReference>
<protein>
    <recommendedName>
        <fullName evidence="6">ABC transmembrane type-1 domain-containing protein</fullName>
    </recommendedName>
</protein>
<comment type="caution">
    <text evidence="7">The sequence shown here is derived from an EMBL/GenBank/DDBJ whole genome shotgun (WGS) entry which is preliminary data.</text>
</comment>
<dbReference type="SUPFAM" id="SSF90123">
    <property type="entry name" value="ABC transporter transmembrane region"/>
    <property type="match status" value="1"/>
</dbReference>
<dbReference type="PANTHER" id="PTHR43394">
    <property type="entry name" value="ATP-DEPENDENT PERMEASE MDL1, MITOCHONDRIAL"/>
    <property type="match status" value="1"/>
</dbReference>
<feature type="domain" description="ABC transmembrane type-1" evidence="6">
    <location>
        <begin position="31"/>
        <end position="307"/>
    </location>
</feature>
<dbReference type="SUPFAM" id="SSF52540">
    <property type="entry name" value="P-loop containing nucleoside triphosphate hydrolases"/>
    <property type="match status" value="1"/>
</dbReference>
<dbReference type="GO" id="GO:0015421">
    <property type="term" value="F:ABC-type oligopeptide transporter activity"/>
    <property type="evidence" value="ECO:0007669"/>
    <property type="project" value="TreeGrafter"/>
</dbReference>
<dbReference type="GO" id="GO:0005886">
    <property type="term" value="C:plasma membrane"/>
    <property type="evidence" value="ECO:0007669"/>
    <property type="project" value="UniProtKB-SubCell"/>
</dbReference>
<dbReference type="GO" id="GO:0005524">
    <property type="term" value="F:ATP binding"/>
    <property type="evidence" value="ECO:0007669"/>
    <property type="project" value="InterPro"/>
</dbReference>
<reference evidence="8" key="1">
    <citation type="submission" date="2015-03" db="EMBL/GenBank/DDBJ databases">
        <title>Draft genome sequence of a novel methanotroph (Sn10-6) isolated from flooded ricefield rhizosphere in India.</title>
        <authorList>
            <person name="Pandit P.S."/>
            <person name="Pore S.D."/>
            <person name="Arora P."/>
            <person name="Kapse N.G."/>
            <person name="Dhakephalkar P.K."/>
            <person name="Rahalkar M.C."/>
        </authorList>
    </citation>
    <scope>NUCLEOTIDE SEQUENCE [LARGE SCALE GENOMIC DNA]</scope>
    <source>
        <strain evidence="8">Sn10-6</strain>
    </source>
</reference>
<feature type="transmembrane region" description="Helical" evidence="5">
    <location>
        <begin position="281"/>
        <end position="299"/>
    </location>
</feature>
<keyword evidence="4 5" id="KW-0472">Membrane</keyword>
<keyword evidence="2 5" id="KW-0812">Transmembrane</keyword>
<dbReference type="InterPro" id="IPR036640">
    <property type="entry name" value="ABC1_TM_sf"/>
</dbReference>
<dbReference type="GO" id="GO:0016887">
    <property type="term" value="F:ATP hydrolysis activity"/>
    <property type="evidence" value="ECO:0007669"/>
    <property type="project" value="InterPro"/>
</dbReference>
<evidence type="ECO:0000259" key="6">
    <source>
        <dbReference type="PROSITE" id="PS50929"/>
    </source>
</evidence>
<sequence>MSNSLDNAKSPSFDPDKLLEFILDNPKSKPLLIVASIACGLINALILVLINDAAKDFDNPELDARLFVIFLLLIALYFLSRRYITHKISNLVQTSIYQYRRRVLARVRELKLLAFEDIGKAQILSVLSEKTELISHGAHKLAEGFPVTILLVFSFVYIATISKMAFVLVFICMLCSMVSVQIMLKSLHKSLQQALTKEGEYLEYMQHVINGFNELKINRTKSDDLCVNYMDPLSEDTLQQNLAADITIVNVQLYAQNYFYILMAAIVFLLPQITQINGDEIMSVTTSVLYIIGPLVIVLDMIPSVARANVAVDFLRELENKLIAAQEVTEPAREVFSAPNYFDQLMLSKVVFHYPDTEQSRGFSVGPFELNIKRGELIFIRGGNGSGKSTFFKIVNRLIRT</sequence>
<comment type="subcellular location">
    <subcellularLocation>
        <location evidence="1">Cell membrane</location>
        <topology evidence="1">Multi-pass membrane protein</topology>
    </subcellularLocation>
</comment>
<feature type="transmembrane region" description="Helical" evidence="5">
    <location>
        <begin position="258"/>
        <end position="275"/>
    </location>
</feature>
<evidence type="ECO:0000313" key="7">
    <source>
        <dbReference type="EMBL" id="KJV07159.1"/>
    </source>
</evidence>
<organism evidence="7 8">
    <name type="scientific">Methylocucumis oryzae</name>
    <dbReference type="NCBI Taxonomy" id="1632867"/>
    <lineage>
        <taxon>Bacteria</taxon>
        <taxon>Pseudomonadati</taxon>
        <taxon>Pseudomonadota</taxon>
        <taxon>Gammaproteobacteria</taxon>
        <taxon>Methylococcales</taxon>
        <taxon>Methylococcaceae</taxon>
        <taxon>Methylocucumis</taxon>
    </lineage>
</organism>
<dbReference type="Gene3D" id="1.20.1560.10">
    <property type="entry name" value="ABC transporter type 1, transmembrane domain"/>
    <property type="match status" value="1"/>
</dbReference>
<dbReference type="InterPro" id="IPR011527">
    <property type="entry name" value="ABC1_TM_dom"/>
</dbReference>
<evidence type="ECO:0000256" key="5">
    <source>
        <dbReference type="SAM" id="Phobius"/>
    </source>
</evidence>
<feature type="transmembrane region" description="Helical" evidence="5">
    <location>
        <begin position="31"/>
        <end position="50"/>
    </location>
</feature>
<dbReference type="Gene3D" id="3.40.50.300">
    <property type="entry name" value="P-loop containing nucleotide triphosphate hydrolases"/>
    <property type="match status" value="1"/>
</dbReference>
<dbReference type="PROSITE" id="PS50929">
    <property type="entry name" value="ABC_TM1F"/>
    <property type="match status" value="1"/>
</dbReference>
<dbReference type="InterPro" id="IPR003439">
    <property type="entry name" value="ABC_transporter-like_ATP-bd"/>
</dbReference>
<evidence type="ECO:0000313" key="8">
    <source>
        <dbReference type="Proteomes" id="UP000033684"/>
    </source>
</evidence>
<dbReference type="Proteomes" id="UP000033684">
    <property type="component" value="Unassembled WGS sequence"/>
</dbReference>
<evidence type="ECO:0000256" key="4">
    <source>
        <dbReference type="ARBA" id="ARBA00023136"/>
    </source>
</evidence>
<evidence type="ECO:0000256" key="1">
    <source>
        <dbReference type="ARBA" id="ARBA00004651"/>
    </source>
</evidence>
<dbReference type="PANTHER" id="PTHR43394:SF1">
    <property type="entry name" value="ATP-BINDING CASSETTE SUB-FAMILY B MEMBER 10, MITOCHONDRIAL"/>
    <property type="match status" value="1"/>
</dbReference>
<gene>
    <name evidence="7" type="ORF">VZ94_06530</name>
</gene>
<dbReference type="AlphaFoldDB" id="A0A0F3INL2"/>
<keyword evidence="3 5" id="KW-1133">Transmembrane helix</keyword>
<feature type="transmembrane region" description="Helical" evidence="5">
    <location>
        <begin position="62"/>
        <end position="79"/>
    </location>
</feature>
<dbReference type="OrthoDB" id="9760776at2"/>
<accession>A0A0F3INL2</accession>
<dbReference type="Pfam" id="PF00005">
    <property type="entry name" value="ABC_tran"/>
    <property type="match status" value="1"/>
</dbReference>
<dbReference type="RefSeq" id="WP_045778622.1">
    <property type="nucleotide sequence ID" value="NZ_LAJX01000056.1"/>
</dbReference>
<evidence type="ECO:0000256" key="3">
    <source>
        <dbReference type="ARBA" id="ARBA00022989"/>
    </source>
</evidence>
<reference evidence="7 8" key="2">
    <citation type="journal article" date="2016" name="Microb. Ecol.">
        <title>Genome Characteristics of a Novel Type I Methanotroph (Sn10-6) Isolated from a Flooded Indian Rice Field.</title>
        <authorList>
            <person name="Rahalkar M.C."/>
            <person name="Pandit P.S."/>
            <person name="Dhakephalkar P.K."/>
            <person name="Pore S."/>
            <person name="Arora P."/>
            <person name="Kapse N."/>
        </authorList>
    </citation>
    <scope>NUCLEOTIDE SEQUENCE [LARGE SCALE GENOMIC DNA]</scope>
    <source>
        <strain evidence="7 8">Sn10-6</strain>
    </source>
</reference>